<evidence type="ECO:0000313" key="2">
    <source>
        <dbReference type="EMBL" id="WMS85711.1"/>
    </source>
</evidence>
<evidence type="ECO:0008006" key="4">
    <source>
        <dbReference type="Google" id="ProtNLM"/>
    </source>
</evidence>
<evidence type="ECO:0000313" key="3">
    <source>
        <dbReference type="Proteomes" id="UP001239782"/>
    </source>
</evidence>
<protein>
    <recommendedName>
        <fullName evidence="4">DUF4124 domain-containing protein</fullName>
    </recommendedName>
</protein>
<sequence>MIVTAKTFNKPLALLTVLLVTFSLSVSAKSYYRYKNDEGQVILVDQLTPEAIAVGYDVINEQGQLVQRVPPGKTLAELEQDKQRIIEEKRKEKERQRQLRRDAELLRLFSSAEDIQRARDAALLGVDQRLEINNGEQALLKNQLEDYQRRAANFERMGKPVPKILKDSIDGVQKQIVDRDRTRTLIETEREKVKQDFEKDLIRFKELHAQRMALKYQNKGNNGSADANLMIVTCTSNQQCNDMWKLAQVYAQRNASGRLEIVTDTIILTSAPKQDSEVGLSFSRLPGKTETQIILEITCNNTEAGESLCKSSEARKLSQGFKDFVEGQLSS</sequence>
<keyword evidence="3" id="KW-1185">Reference proteome</keyword>
<accession>A0AA51RQD4</accession>
<feature type="coiled-coil region" evidence="1">
    <location>
        <begin position="75"/>
        <end position="106"/>
    </location>
</feature>
<evidence type="ECO:0000256" key="1">
    <source>
        <dbReference type="SAM" id="Coils"/>
    </source>
</evidence>
<dbReference type="RefSeq" id="WP_309200864.1">
    <property type="nucleotide sequence ID" value="NZ_CP133548.1"/>
</dbReference>
<dbReference type="EMBL" id="CP133548">
    <property type="protein sequence ID" value="WMS85711.1"/>
    <property type="molecule type" value="Genomic_DNA"/>
</dbReference>
<feature type="coiled-coil region" evidence="1">
    <location>
        <begin position="130"/>
        <end position="157"/>
    </location>
</feature>
<dbReference type="Proteomes" id="UP001239782">
    <property type="component" value="Chromosome"/>
</dbReference>
<gene>
    <name evidence="2" type="ORF">Q9312_10845</name>
</gene>
<organism evidence="2 3">
    <name type="scientific">Pleionea litopenaei</name>
    <dbReference type="NCBI Taxonomy" id="3070815"/>
    <lineage>
        <taxon>Bacteria</taxon>
        <taxon>Pseudomonadati</taxon>
        <taxon>Pseudomonadota</taxon>
        <taxon>Gammaproteobacteria</taxon>
        <taxon>Oceanospirillales</taxon>
        <taxon>Pleioneaceae</taxon>
        <taxon>Pleionea</taxon>
    </lineage>
</organism>
<name>A0AA51RQD4_9GAMM</name>
<keyword evidence="1" id="KW-0175">Coiled coil</keyword>
<dbReference type="AlphaFoldDB" id="A0AA51RQD4"/>
<proteinExistence type="predicted"/>
<reference evidence="2 3" key="1">
    <citation type="submission" date="2023-08" db="EMBL/GenBank/DDBJ databases">
        <title>Pleionea litopenaei sp. nov., isolated from stomach of juvenile Litopenaeus vannamei.</title>
        <authorList>
            <person name="Rho A.M."/>
            <person name="Hwang C.Y."/>
        </authorList>
    </citation>
    <scope>NUCLEOTIDE SEQUENCE [LARGE SCALE GENOMIC DNA]</scope>
    <source>
        <strain evidence="2 3">HL-JVS1</strain>
    </source>
</reference>
<dbReference type="KEGG" id="plei:Q9312_10845"/>